<feature type="compositionally biased region" description="Polar residues" evidence="1">
    <location>
        <begin position="299"/>
        <end position="316"/>
    </location>
</feature>
<evidence type="ECO:0000313" key="3">
    <source>
        <dbReference type="EMBL" id="POF29852.1"/>
    </source>
</evidence>
<accession>A0A2S3UQ64</accession>
<protein>
    <submittedName>
        <fullName evidence="3">Flagellar hook-length control protein FliK</fullName>
    </submittedName>
</protein>
<feature type="region of interest" description="Disordered" evidence="1">
    <location>
        <begin position="46"/>
        <end position="65"/>
    </location>
</feature>
<gene>
    <name evidence="3" type="ORF">CLV41_108277</name>
</gene>
<evidence type="ECO:0000259" key="2">
    <source>
        <dbReference type="Pfam" id="PF02120"/>
    </source>
</evidence>
<comment type="caution">
    <text evidence="3">The sequence shown here is derived from an EMBL/GenBank/DDBJ whole genome shotgun (WGS) entry which is preliminary data.</text>
</comment>
<name>A0A2S3UQ64_9HYPH</name>
<feature type="region of interest" description="Disordered" evidence="1">
    <location>
        <begin position="102"/>
        <end position="129"/>
    </location>
</feature>
<organism evidence="3 4">
    <name type="scientific">Roseibium marinum</name>
    <dbReference type="NCBI Taxonomy" id="281252"/>
    <lineage>
        <taxon>Bacteria</taxon>
        <taxon>Pseudomonadati</taxon>
        <taxon>Pseudomonadota</taxon>
        <taxon>Alphaproteobacteria</taxon>
        <taxon>Hyphomicrobiales</taxon>
        <taxon>Stappiaceae</taxon>
        <taxon>Roseibium</taxon>
    </lineage>
</organism>
<feature type="compositionally biased region" description="Basic and acidic residues" evidence="1">
    <location>
        <begin position="386"/>
        <end position="398"/>
    </location>
</feature>
<feature type="compositionally biased region" description="Low complexity" evidence="1">
    <location>
        <begin position="325"/>
        <end position="342"/>
    </location>
</feature>
<dbReference type="AlphaFoldDB" id="A0A2S3UQ64"/>
<feature type="region of interest" description="Disordered" evidence="1">
    <location>
        <begin position="146"/>
        <end position="220"/>
    </location>
</feature>
<feature type="compositionally biased region" description="Low complexity" evidence="1">
    <location>
        <begin position="207"/>
        <end position="216"/>
    </location>
</feature>
<feature type="region of interest" description="Disordered" evidence="1">
    <location>
        <begin position="568"/>
        <end position="613"/>
    </location>
</feature>
<dbReference type="Proteomes" id="UP000236959">
    <property type="component" value="Unassembled WGS sequence"/>
</dbReference>
<feature type="compositionally biased region" description="Low complexity" evidence="1">
    <location>
        <begin position="171"/>
        <end position="184"/>
    </location>
</feature>
<reference evidence="3 4" key="1">
    <citation type="submission" date="2018-01" db="EMBL/GenBank/DDBJ databases">
        <title>Genomic Encyclopedia of Archaeal and Bacterial Type Strains, Phase II (KMG-II): from individual species to whole genera.</title>
        <authorList>
            <person name="Goeker M."/>
        </authorList>
    </citation>
    <scope>NUCLEOTIDE SEQUENCE [LARGE SCALE GENOMIC DNA]</scope>
    <source>
        <strain evidence="3 4">DSM 17023</strain>
    </source>
</reference>
<dbReference type="Gene3D" id="3.30.750.140">
    <property type="match status" value="1"/>
</dbReference>
<keyword evidence="3" id="KW-0282">Flagellum</keyword>
<dbReference type="CDD" id="cd17470">
    <property type="entry name" value="T3SS_Flik_C"/>
    <property type="match status" value="1"/>
</dbReference>
<feature type="domain" description="Flagellar hook-length control protein-like C-terminal" evidence="2">
    <location>
        <begin position="502"/>
        <end position="582"/>
    </location>
</feature>
<proteinExistence type="predicted"/>
<dbReference type="InterPro" id="IPR021136">
    <property type="entry name" value="Flagellar_hook_control-like_C"/>
</dbReference>
<feature type="region of interest" description="Disordered" evidence="1">
    <location>
        <begin position="247"/>
        <end position="347"/>
    </location>
</feature>
<feature type="region of interest" description="Disordered" evidence="1">
    <location>
        <begin position="21"/>
        <end position="40"/>
    </location>
</feature>
<keyword evidence="3" id="KW-0966">Cell projection</keyword>
<dbReference type="EMBL" id="PPCN01000008">
    <property type="protein sequence ID" value="POF29852.1"/>
    <property type="molecule type" value="Genomic_DNA"/>
</dbReference>
<dbReference type="Pfam" id="PF02120">
    <property type="entry name" value="Flg_hook"/>
    <property type="match status" value="1"/>
</dbReference>
<dbReference type="InterPro" id="IPR038610">
    <property type="entry name" value="FliK-like_C_sf"/>
</dbReference>
<evidence type="ECO:0000256" key="1">
    <source>
        <dbReference type="SAM" id="MobiDB-lite"/>
    </source>
</evidence>
<sequence>MLPFGLTTDVSAGALAAGNGALQGAGQKQGTAGKASGDSGFAAELGAADAGRAQEAPDAGPGKAMRIAGTVPVPGAITGPVPGIKISLDAPLAEDMFQLPAGEAVPGSLPTDGEETADGLPAEDAAGTTDEAQPIEVAVAIGTDLPPVPGAGLPGQAASPPLQAGETGLAPDSLSGGSVPGSPGKEIAALPVGGAQAQTGAAGGAGQAPAPDPASGSLSFGDVLASAAPQTQSAGPAERRWQSELPKEFRAQAAVPPQSSATSRQEPGAATVLADALMPRPGNETGSGEQLKPPGPQAGLSTAEQSGMPSGENSQMGEAGKKGEASAQGPQSGGAAEAGPAAKPAVTAQVRAGEAPVLLQSPAAAAGVPQSGEAGLSETLSGDEVVDVKGSADPKSRTIADTIADRAASGPAGADASVRPEARLAGGNPAGSSAAGLAPAASMMAGGDAELIVNGSDLSLTGEAGAATVRGGELSGAMRTDSLQAPTQSQSGHVATQVAAEIARNLKNGQTRFQMRFDPPELGRVEVNMKVSSDGSVHAHLIVDRPETLDMFLRDQRGLEKALEAAGLNPDSDNMQFSLKQDGGREFTSSDGSPDQGAESEHDQAVGEAAEIDPMVEDIVRMTLAEQRGGLDLKI</sequence>
<keyword evidence="4" id="KW-1185">Reference proteome</keyword>
<evidence type="ECO:0000313" key="4">
    <source>
        <dbReference type="Proteomes" id="UP000236959"/>
    </source>
</evidence>
<keyword evidence="3" id="KW-0969">Cilium</keyword>
<feature type="region of interest" description="Disordered" evidence="1">
    <location>
        <begin position="368"/>
        <end position="417"/>
    </location>
</feature>